<sequence>MPPIYADEMQVLGSELPVIDNLADYPTVSLQPTSIKMRQVAWQQITDNQYQPLYALEPIIKSVPGAEENVTWEEDGEDGED</sequence>
<gene>
    <name evidence="1" type="ORF">Lpp7_15764</name>
</gene>
<organism evidence="1 2">
    <name type="scientific">Lacticaseibacillus paracasei subsp. paracasei Lpp7</name>
    <dbReference type="NCBI Taxonomy" id="1256200"/>
    <lineage>
        <taxon>Bacteria</taxon>
        <taxon>Bacillati</taxon>
        <taxon>Bacillota</taxon>
        <taxon>Bacilli</taxon>
        <taxon>Lactobacillales</taxon>
        <taxon>Lactobacillaceae</taxon>
        <taxon>Lacticaseibacillus</taxon>
    </lineage>
</organism>
<accession>A0A8E0ID01</accession>
<evidence type="ECO:0000313" key="2">
    <source>
        <dbReference type="Proteomes" id="UP000014303"/>
    </source>
</evidence>
<comment type="caution">
    <text evidence="1">The sequence shown here is derived from an EMBL/GenBank/DDBJ whole genome shotgun (WGS) entry which is preliminary data.</text>
</comment>
<reference evidence="1 2" key="1">
    <citation type="journal article" date="2013" name="PLoS ONE">
        <title>Lactobacillus paracasei comparative genomics: towards species pan-genome definition and exploitation of diversity.</title>
        <authorList>
            <person name="Smokvina T."/>
            <person name="Wels M."/>
            <person name="Polka J."/>
            <person name="Chervaux C."/>
            <person name="Brisse S."/>
            <person name="Boekhorst J."/>
            <person name="van Hylckama Vlieg J.E."/>
            <person name="Siezen R.J."/>
        </authorList>
    </citation>
    <scope>NUCLEOTIDE SEQUENCE [LARGE SCALE GENOMIC DNA]</scope>
    <source>
        <strain evidence="1 2">Lpp7</strain>
    </source>
</reference>
<dbReference type="Proteomes" id="UP000014303">
    <property type="component" value="Unassembled WGS sequence"/>
</dbReference>
<evidence type="ECO:0000313" key="1">
    <source>
        <dbReference type="EMBL" id="EPC46074.1"/>
    </source>
</evidence>
<dbReference type="AlphaFoldDB" id="A0A8E0ID01"/>
<proteinExistence type="predicted"/>
<protein>
    <submittedName>
        <fullName evidence="1">Uncharacterized protein</fullName>
    </submittedName>
</protein>
<name>A0A8E0ID01_LACPA</name>
<dbReference type="EMBL" id="ANJV01000565">
    <property type="protein sequence ID" value="EPC46074.1"/>
    <property type="molecule type" value="Genomic_DNA"/>
</dbReference>